<dbReference type="GO" id="GO:0005886">
    <property type="term" value="C:plasma membrane"/>
    <property type="evidence" value="ECO:0007669"/>
    <property type="project" value="UniProtKB-SubCell"/>
</dbReference>
<dbReference type="InterPro" id="IPR035906">
    <property type="entry name" value="MetI-like_sf"/>
</dbReference>
<evidence type="ECO:0000256" key="4">
    <source>
        <dbReference type="ARBA" id="ARBA00022692"/>
    </source>
</evidence>
<reference evidence="9" key="1">
    <citation type="submission" date="2024-02" db="EMBL/GenBank/DDBJ databases">
        <title>Tomenella chthoni gen. nov. sp. nov., a member of the family Jonesiaceae isolated from bat guano.</title>
        <authorList>
            <person name="Miller S.L."/>
            <person name="King J."/>
            <person name="Sankaranarayanan K."/>
            <person name="Lawson P.A."/>
        </authorList>
    </citation>
    <scope>NUCLEOTIDE SEQUENCE</scope>
    <source>
        <strain evidence="9">BS-20</strain>
    </source>
</reference>
<dbReference type="PANTHER" id="PTHR32243">
    <property type="entry name" value="MALTOSE TRANSPORT SYSTEM PERMEASE-RELATED"/>
    <property type="match status" value="1"/>
</dbReference>
<feature type="transmembrane region" description="Helical" evidence="7">
    <location>
        <begin position="109"/>
        <end position="129"/>
    </location>
</feature>
<dbReference type="SUPFAM" id="SSF161098">
    <property type="entry name" value="MetI-like"/>
    <property type="match status" value="1"/>
</dbReference>
<evidence type="ECO:0000256" key="5">
    <source>
        <dbReference type="ARBA" id="ARBA00022989"/>
    </source>
</evidence>
<dbReference type="CDD" id="cd06261">
    <property type="entry name" value="TM_PBP2"/>
    <property type="match status" value="1"/>
</dbReference>
<name>A0AAU7DR18_9MICO</name>
<accession>A0AAU7DR18</accession>
<keyword evidence="2 7" id="KW-0813">Transport</keyword>
<feature type="transmembrane region" description="Helical" evidence="7">
    <location>
        <begin position="141"/>
        <end position="163"/>
    </location>
</feature>
<keyword evidence="5 7" id="KW-1133">Transmembrane helix</keyword>
<comment type="subcellular location">
    <subcellularLocation>
        <location evidence="1 7">Cell membrane</location>
        <topology evidence="1 7">Multi-pass membrane protein</topology>
    </subcellularLocation>
</comment>
<gene>
    <name evidence="9" type="ORF">V5R04_09025</name>
</gene>
<dbReference type="InterPro" id="IPR050901">
    <property type="entry name" value="BP-dep_ABC_trans_perm"/>
</dbReference>
<comment type="similarity">
    <text evidence="7">Belongs to the binding-protein-dependent transport system permease family.</text>
</comment>
<dbReference type="AlphaFoldDB" id="A0AAU7DR18"/>
<feature type="transmembrane region" description="Helical" evidence="7">
    <location>
        <begin position="75"/>
        <end position="97"/>
    </location>
</feature>
<evidence type="ECO:0000256" key="6">
    <source>
        <dbReference type="ARBA" id="ARBA00023136"/>
    </source>
</evidence>
<protein>
    <submittedName>
        <fullName evidence="9">Carbohydrate ABC transporter permease</fullName>
    </submittedName>
</protein>
<dbReference type="PANTHER" id="PTHR32243:SF18">
    <property type="entry name" value="INNER MEMBRANE ABC TRANSPORTER PERMEASE PROTEIN YCJP"/>
    <property type="match status" value="1"/>
</dbReference>
<dbReference type="Gene3D" id="1.10.3720.10">
    <property type="entry name" value="MetI-like"/>
    <property type="match status" value="1"/>
</dbReference>
<proteinExistence type="inferred from homology"/>
<dbReference type="PROSITE" id="PS50928">
    <property type="entry name" value="ABC_TM1"/>
    <property type="match status" value="1"/>
</dbReference>
<organism evidence="9">
    <name type="scientific">Jonesiaceae bacterium BS-20</name>
    <dbReference type="NCBI Taxonomy" id="3120821"/>
    <lineage>
        <taxon>Bacteria</taxon>
        <taxon>Bacillati</taxon>
        <taxon>Actinomycetota</taxon>
        <taxon>Actinomycetes</taxon>
        <taxon>Micrococcales</taxon>
        <taxon>Jonesiaceae</taxon>
    </lineage>
</organism>
<dbReference type="GO" id="GO:0055085">
    <property type="term" value="P:transmembrane transport"/>
    <property type="evidence" value="ECO:0007669"/>
    <property type="project" value="InterPro"/>
</dbReference>
<dbReference type="InterPro" id="IPR000515">
    <property type="entry name" value="MetI-like"/>
</dbReference>
<evidence type="ECO:0000259" key="8">
    <source>
        <dbReference type="PROSITE" id="PS50928"/>
    </source>
</evidence>
<keyword evidence="4 7" id="KW-0812">Transmembrane</keyword>
<sequence length="278" mass="30939">MTKKLSLGRIMAYIMTFVLVMYCIFPFLWMLISSFKGKGEIRRPNPSFIISQPTLDNFKTVLVDAGFTKYISNSLVVSLSACIISLVISLLAGYAFSRYYRQRAVKVSNLFMLLSQMIPGVLLLIPLYIVMRNLGLLDTKMALIIAYTTFVIPLCTFMLSSGFDNIPKSLEEAAEIDGCSKFGTIWRILIPVMVPTIISVGLYAFINAWNEFMFGYIFITTSSNRTLTPAIMLFKGSNTVDWGAIMAASVVAVIPMAVIFLFLQKYFISGLMSGAVKG</sequence>
<feature type="transmembrane region" description="Helical" evidence="7">
    <location>
        <begin position="12"/>
        <end position="32"/>
    </location>
</feature>
<keyword evidence="6 7" id="KW-0472">Membrane</keyword>
<evidence type="ECO:0000256" key="3">
    <source>
        <dbReference type="ARBA" id="ARBA00022475"/>
    </source>
</evidence>
<dbReference type="Pfam" id="PF00528">
    <property type="entry name" value="BPD_transp_1"/>
    <property type="match status" value="1"/>
</dbReference>
<feature type="domain" description="ABC transmembrane type-1" evidence="8">
    <location>
        <begin position="71"/>
        <end position="263"/>
    </location>
</feature>
<evidence type="ECO:0000256" key="7">
    <source>
        <dbReference type="RuleBase" id="RU363032"/>
    </source>
</evidence>
<feature type="transmembrane region" description="Helical" evidence="7">
    <location>
        <begin position="184"/>
        <end position="206"/>
    </location>
</feature>
<evidence type="ECO:0000256" key="2">
    <source>
        <dbReference type="ARBA" id="ARBA00022448"/>
    </source>
</evidence>
<evidence type="ECO:0000313" key="9">
    <source>
        <dbReference type="EMBL" id="XBH20389.1"/>
    </source>
</evidence>
<evidence type="ECO:0000256" key="1">
    <source>
        <dbReference type="ARBA" id="ARBA00004651"/>
    </source>
</evidence>
<dbReference type="EMBL" id="CP146203">
    <property type="protein sequence ID" value="XBH20389.1"/>
    <property type="molecule type" value="Genomic_DNA"/>
</dbReference>
<keyword evidence="3" id="KW-1003">Cell membrane</keyword>
<feature type="transmembrane region" description="Helical" evidence="7">
    <location>
        <begin position="242"/>
        <end position="263"/>
    </location>
</feature>